<dbReference type="FunFam" id="2.130.10.10:FF:000849">
    <property type="entry name" value="WD repeat-containing protein 44"/>
    <property type="match status" value="1"/>
</dbReference>
<evidence type="ECO:0000256" key="1">
    <source>
        <dbReference type="ARBA" id="ARBA00022574"/>
    </source>
</evidence>
<organism evidence="5 6">
    <name type="scientific">Tetracentron sinense</name>
    <name type="common">Spur-leaf</name>
    <dbReference type="NCBI Taxonomy" id="13715"/>
    <lineage>
        <taxon>Eukaryota</taxon>
        <taxon>Viridiplantae</taxon>
        <taxon>Streptophyta</taxon>
        <taxon>Embryophyta</taxon>
        <taxon>Tracheophyta</taxon>
        <taxon>Spermatophyta</taxon>
        <taxon>Magnoliopsida</taxon>
        <taxon>Trochodendrales</taxon>
        <taxon>Trochodendraceae</taxon>
        <taxon>Tetracentron</taxon>
    </lineage>
</organism>
<feature type="repeat" description="WD" evidence="3">
    <location>
        <begin position="322"/>
        <end position="362"/>
    </location>
</feature>
<evidence type="ECO:0000313" key="6">
    <source>
        <dbReference type="Proteomes" id="UP000655225"/>
    </source>
</evidence>
<evidence type="ECO:0000256" key="2">
    <source>
        <dbReference type="ARBA" id="ARBA00022737"/>
    </source>
</evidence>
<proteinExistence type="predicted"/>
<dbReference type="InterPro" id="IPR036322">
    <property type="entry name" value="WD40_repeat_dom_sf"/>
</dbReference>
<dbReference type="OrthoDB" id="408728at2759"/>
<dbReference type="PROSITE" id="PS50294">
    <property type="entry name" value="WD_REPEATS_REGION"/>
    <property type="match status" value="3"/>
</dbReference>
<evidence type="ECO:0000313" key="5">
    <source>
        <dbReference type="EMBL" id="KAF8404397.1"/>
    </source>
</evidence>
<keyword evidence="1 3" id="KW-0853">WD repeat</keyword>
<dbReference type="Pfam" id="PF00400">
    <property type="entry name" value="WD40"/>
    <property type="match status" value="4"/>
</dbReference>
<dbReference type="PANTHER" id="PTHR14221">
    <property type="entry name" value="WD REPEAT DOMAIN 44"/>
    <property type="match status" value="1"/>
</dbReference>
<dbReference type="PANTHER" id="PTHR14221:SF31">
    <property type="entry name" value="TRANSDUCIN_WD40 REPEAT-LIKE SUPERFAMILY PROTEIN"/>
    <property type="match status" value="1"/>
</dbReference>
<dbReference type="PROSITE" id="PS50082">
    <property type="entry name" value="WD_REPEATS_2"/>
    <property type="match status" value="3"/>
</dbReference>
<dbReference type="OMA" id="TQKFQGQ"/>
<sequence length="683" mass="76598">MWNFDIELNNNHAGSNEEGDVFFDSVDYLQRCDSMSSESSVSAKVELVCENLEYQVWRNEPGSVQERRERFLHGMGFSEFASSRMGSSQETDKDTALGSSSEILGLERITELNGAVSSSWASSINRVDEDLVCSRTNFMVGELGQDRSDRLTTAHDGETSIGLSPHEEEHDGDLGISRKKMRSWWKNFINKKGGRAMSKSEVSVTNLVAPKRYRTKVRYNRKRCMEFTALYTGQEIQAHKGFIWTMKFSPDGQYLATGGEDGVVRIWRVTSADASCENLTAEDTPNSGKNVKDILRRKNSNHASVVFPKKVFKIEESPLQECPGHTSDILDLSWSKSNCLLSSSKDKTVRLWQVGCNECLNVFHHSNYVTCIQFNPVDDGYFMSGSIDGKVRIWGVSKRRVVEWADVRDIVTAICYQPDGQGFIVGSITGNCRFYDASGNHLQLDAQICISSRRKTSGNSITGIQFAQEESRRVMITSEDSKIRIFDGIDVIHKYRGLRNSGSQMSASFTSTGKHIISVGEDSRVYIWNYENFCIPSSKQAKSVHSCEHFLCEGVSVAIPWSGMEPEQMGLGSSCLQCSSQTQEHLEATSRLRDSERFSLGGWFSTDGSSRASATWPEEKLPSWAVSVAEHDHHDLHHLDQQNQDHHHHNHTTLSATWGLVILTAGLDGVIRTFHNYGLPVRL</sequence>
<feature type="repeat" description="WD" evidence="3">
    <location>
        <begin position="362"/>
        <end position="404"/>
    </location>
</feature>
<reference evidence="5 6" key="1">
    <citation type="submission" date="2020-04" db="EMBL/GenBank/DDBJ databases">
        <title>Plant Genome Project.</title>
        <authorList>
            <person name="Zhang R.-G."/>
        </authorList>
    </citation>
    <scope>NUCLEOTIDE SEQUENCE [LARGE SCALE GENOMIC DNA]</scope>
    <source>
        <strain evidence="5">YNK0</strain>
        <tissue evidence="5">Leaf</tissue>
    </source>
</reference>
<accession>A0A834ZCP3</accession>
<comment type="caution">
    <text evidence="5">The sequence shown here is derived from an EMBL/GenBank/DDBJ whole genome shotgun (WGS) entry which is preliminary data.</text>
</comment>
<feature type="compositionally biased region" description="Basic and acidic residues" evidence="4">
    <location>
        <begin position="149"/>
        <end position="158"/>
    </location>
</feature>
<dbReference type="PRINTS" id="PR00320">
    <property type="entry name" value="GPROTEINBRPT"/>
</dbReference>
<dbReference type="Gene3D" id="2.130.10.10">
    <property type="entry name" value="YVTN repeat-like/Quinoprotein amine dehydrogenase"/>
    <property type="match status" value="1"/>
</dbReference>
<protein>
    <submittedName>
        <fullName evidence="5">Uncharacterized protein</fullName>
    </submittedName>
</protein>
<dbReference type="EMBL" id="JABCRI010000006">
    <property type="protein sequence ID" value="KAF8404397.1"/>
    <property type="molecule type" value="Genomic_DNA"/>
</dbReference>
<dbReference type="InterPro" id="IPR020472">
    <property type="entry name" value="WD40_PAC1"/>
</dbReference>
<keyword evidence="6" id="KW-1185">Reference proteome</keyword>
<gene>
    <name evidence="5" type="ORF">HHK36_009282</name>
</gene>
<evidence type="ECO:0000256" key="3">
    <source>
        <dbReference type="PROSITE-ProRule" id="PRU00221"/>
    </source>
</evidence>
<keyword evidence="2" id="KW-0677">Repeat</keyword>
<dbReference type="InterPro" id="IPR001680">
    <property type="entry name" value="WD40_rpt"/>
</dbReference>
<evidence type="ECO:0000256" key="4">
    <source>
        <dbReference type="SAM" id="MobiDB-lite"/>
    </source>
</evidence>
<dbReference type="SMART" id="SM00320">
    <property type="entry name" value="WD40"/>
    <property type="match status" value="6"/>
</dbReference>
<feature type="region of interest" description="Disordered" evidence="4">
    <location>
        <begin position="149"/>
        <end position="173"/>
    </location>
</feature>
<dbReference type="InterPro" id="IPR015943">
    <property type="entry name" value="WD40/YVTN_repeat-like_dom_sf"/>
</dbReference>
<feature type="repeat" description="WD" evidence="3">
    <location>
        <begin position="236"/>
        <end position="277"/>
    </location>
</feature>
<dbReference type="AlphaFoldDB" id="A0A834ZCP3"/>
<dbReference type="SUPFAM" id="SSF50978">
    <property type="entry name" value="WD40 repeat-like"/>
    <property type="match status" value="1"/>
</dbReference>
<dbReference type="InterPro" id="IPR040324">
    <property type="entry name" value="WDR44/Dgr2"/>
</dbReference>
<dbReference type="Proteomes" id="UP000655225">
    <property type="component" value="Unassembled WGS sequence"/>
</dbReference>
<name>A0A834ZCP3_TETSI</name>